<dbReference type="AlphaFoldDB" id="A0AAF0WH30"/>
<feature type="region of interest" description="Disordered" evidence="2">
    <location>
        <begin position="336"/>
        <end position="399"/>
    </location>
</feature>
<reference evidence="3" key="2">
    <citation type="submission" date="2022-03" db="EMBL/GenBank/DDBJ databases">
        <title>Draft title - Genomic analysis of global carrot germplasm unveils the trajectory of domestication and the origin of high carotenoid orange carrot.</title>
        <authorList>
            <person name="Iorizzo M."/>
            <person name="Ellison S."/>
            <person name="Senalik D."/>
            <person name="Macko-Podgorni A."/>
            <person name="Grzebelus D."/>
            <person name="Bostan H."/>
            <person name="Rolling W."/>
            <person name="Curaba J."/>
            <person name="Simon P."/>
        </authorList>
    </citation>
    <scope>NUCLEOTIDE SEQUENCE</scope>
    <source>
        <tissue evidence="3">Leaf</tissue>
    </source>
</reference>
<evidence type="ECO:0000256" key="1">
    <source>
        <dbReference type="SAM" id="Coils"/>
    </source>
</evidence>
<dbReference type="Proteomes" id="UP000077755">
    <property type="component" value="Chromosome 2"/>
</dbReference>
<keyword evidence="4" id="KW-1185">Reference proteome</keyword>
<proteinExistence type="predicted"/>
<protein>
    <submittedName>
        <fullName evidence="3">Uncharacterized protein</fullName>
    </submittedName>
</protein>
<feature type="region of interest" description="Disordered" evidence="2">
    <location>
        <begin position="1"/>
        <end position="72"/>
    </location>
</feature>
<dbReference type="PANTHER" id="PTHR35120:SF2">
    <property type="entry name" value="AMINOTRANSFERASE-LIKE PLANT MOBILE DOMAIN-CONTAINING PROTEIN"/>
    <property type="match status" value="1"/>
</dbReference>
<name>A0AAF0WH30_DAUCS</name>
<accession>A0AAF0WH30</accession>
<feature type="compositionally biased region" description="Acidic residues" evidence="2">
    <location>
        <begin position="58"/>
        <end position="69"/>
    </location>
</feature>
<feature type="compositionally biased region" description="Acidic residues" evidence="2">
    <location>
        <begin position="336"/>
        <end position="349"/>
    </location>
</feature>
<reference evidence="3" key="1">
    <citation type="journal article" date="2016" name="Nat. Genet.">
        <title>A high-quality carrot genome assembly provides new insights into carotenoid accumulation and asterid genome evolution.</title>
        <authorList>
            <person name="Iorizzo M."/>
            <person name="Ellison S."/>
            <person name="Senalik D."/>
            <person name="Zeng P."/>
            <person name="Satapoomin P."/>
            <person name="Huang J."/>
            <person name="Bowman M."/>
            <person name="Iovene M."/>
            <person name="Sanseverino W."/>
            <person name="Cavagnaro P."/>
            <person name="Yildiz M."/>
            <person name="Macko-Podgorni A."/>
            <person name="Moranska E."/>
            <person name="Grzebelus E."/>
            <person name="Grzebelus D."/>
            <person name="Ashrafi H."/>
            <person name="Zheng Z."/>
            <person name="Cheng S."/>
            <person name="Spooner D."/>
            <person name="Van Deynze A."/>
            <person name="Simon P."/>
        </authorList>
    </citation>
    <scope>NUCLEOTIDE SEQUENCE</scope>
    <source>
        <tissue evidence="3">Leaf</tissue>
    </source>
</reference>
<organism evidence="3 4">
    <name type="scientific">Daucus carota subsp. sativus</name>
    <name type="common">Carrot</name>
    <dbReference type="NCBI Taxonomy" id="79200"/>
    <lineage>
        <taxon>Eukaryota</taxon>
        <taxon>Viridiplantae</taxon>
        <taxon>Streptophyta</taxon>
        <taxon>Embryophyta</taxon>
        <taxon>Tracheophyta</taxon>
        <taxon>Spermatophyta</taxon>
        <taxon>Magnoliopsida</taxon>
        <taxon>eudicotyledons</taxon>
        <taxon>Gunneridae</taxon>
        <taxon>Pentapetalae</taxon>
        <taxon>asterids</taxon>
        <taxon>campanulids</taxon>
        <taxon>Apiales</taxon>
        <taxon>Apiaceae</taxon>
        <taxon>Apioideae</taxon>
        <taxon>Scandiceae</taxon>
        <taxon>Daucinae</taxon>
        <taxon>Daucus</taxon>
        <taxon>Daucus sect. Daucus</taxon>
    </lineage>
</organism>
<evidence type="ECO:0000313" key="3">
    <source>
        <dbReference type="EMBL" id="WOG88233.1"/>
    </source>
</evidence>
<feature type="coiled-coil region" evidence="1">
    <location>
        <begin position="515"/>
        <end position="574"/>
    </location>
</feature>
<feature type="compositionally biased region" description="Acidic residues" evidence="2">
    <location>
        <begin position="362"/>
        <end position="399"/>
    </location>
</feature>
<feature type="compositionally biased region" description="Basic and acidic residues" evidence="2">
    <location>
        <begin position="350"/>
        <end position="361"/>
    </location>
</feature>
<feature type="compositionally biased region" description="Polar residues" evidence="2">
    <location>
        <begin position="1"/>
        <end position="30"/>
    </location>
</feature>
<evidence type="ECO:0000256" key="2">
    <source>
        <dbReference type="SAM" id="MobiDB-lite"/>
    </source>
</evidence>
<dbReference type="EMBL" id="CP093344">
    <property type="protein sequence ID" value="WOG88233.1"/>
    <property type="molecule type" value="Genomic_DNA"/>
</dbReference>
<sequence length="724" mass="84244">MNNPSQSENPDPYSTQLQQHQFPQSQNPISSDHENNPQTPEVPILQSPQKSDPTQLDEGQEEREEEEECSGMVYKSNTKLANRRNLNRRKKAFVYQKQKAIDKKVHNLLQLGTLVPFVPPERFDFDKHAALLKRLGLWDFVHIEFDEVIRDDLVGQFIVSYDSAKKCCFVNGIRVDVNRTKFARVLKLPSPIKKDKVVGSVAEAVIDLEVSEECVEFVENFVWSWLVLRGGEWIMPNEVNVSLGLIRDGHLEKIDWATLIWVMVENELKQKDQLPVCYYASHMQYFIKSQRKDFFDEESEDFNDGKHSLQPCTFREGSGYNGNKEIKQEVRLLETEEEEHMEEGEGMQEWENREEGEHMESDDVDELEGDEIGEQLEDEDEDEDDEDEYEYEDEDVDEEEPEDVVECDMAPNHCSVAGTDLTGDPLQGFETTQLPLNLQGQQFQKNSSLDLFTSNAETQVMMGCPSMLGHGHKRVFEYEQGTSHLDGSKRIRHDVGCGQNTSDFSFCMDQVRQYMEKAKIIYEEKSQDCNQVNENQQYLLHELQRRDSIIENLRRNKNEELQKKDREIYRLERELGLLGELVTGYREALKVNRNMFFEYRQRCKLPEEPIYKDAGSGGLVLSTTDLENQRQQQENEDRLKRLLIEQKYNEALEGYVNQFQVLFRKVEMIYVNRLTPVVNEVELLKNLYAARRRAPETPVCVPPETTCHLHSNLENDSVFGHQSS</sequence>
<keyword evidence="1" id="KW-0175">Coiled coil</keyword>
<gene>
    <name evidence="3" type="ORF">DCAR_0207467</name>
</gene>
<evidence type="ECO:0000313" key="4">
    <source>
        <dbReference type="Proteomes" id="UP000077755"/>
    </source>
</evidence>
<dbReference type="PANTHER" id="PTHR35120">
    <property type="entry name" value="HISTONE ACETYLTRANSFERASE KAT6B-LIKE"/>
    <property type="match status" value="1"/>
</dbReference>
<feature type="region of interest" description="Disordered" evidence="2">
    <location>
        <begin position="298"/>
        <end position="321"/>
    </location>
</feature>